<dbReference type="Gene3D" id="3.30.565.40">
    <property type="entry name" value="Fervidobacterium nodosum Rt17-B1 like"/>
    <property type="match status" value="1"/>
</dbReference>
<feature type="region of interest" description="Disordered" evidence="1">
    <location>
        <begin position="19"/>
        <end position="46"/>
    </location>
</feature>
<keyword evidence="2" id="KW-0732">Signal</keyword>
<evidence type="ECO:0000313" key="4">
    <source>
        <dbReference type="EMBL" id="MBU3076539.1"/>
    </source>
</evidence>
<comment type="caution">
    <text evidence="4">The sequence shown here is derived from an EMBL/GenBank/DDBJ whole genome shotgun (WGS) entry which is preliminary data.</text>
</comment>
<proteinExistence type="predicted"/>
<sequence>MMKRFALSALMLLAACDKPAAPPAPSPARPQATAPAAPAAPAAPSAPASAPAAAPVVIADKSALINFSYQWPAEAAAIPALDARLRADARTSRQHAINGAREDKRARPADAPFFAHEMQKTWTVEGEAAGLLALRDEFATFTGGAHGMSGFEAILWDRAAGRDITPWSLFTDRARALAALKARFCPALNAERAARRGAPVTTGEDWDVACPDITKQIVIPSDVKNGRFTSLRVLIGPYEAGPYAEGSYDVNLPVDAAILALLRPERRGAFAARP</sequence>
<protein>
    <submittedName>
        <fullName evidence="4">DUF4163 domain-containing protein</fullName>
    </submittedName>
</protein>
<dbReference type="Pfam" id="PF13739">
    <property type="entry name" value="PdaC"/>
    <property type="match status" value="1"/>
</dbReference>
<evidence type="ECO:0000259" key="3">
    <source>
        <dbReference type="Pfam" id="PF13739"/>
    </source>
</evidence>
<dbReference type="InterPro" id="IPR025303">
    <property type="entry name" value="PdaC"/>
</dbReference>
<name>A0ABS6BGZ1_9SPHN</name>
<gene>
    <name evidence="4" type="ORF">KOF26_01565</name>
</gene>
<keyword evidence="5" id="KW-1185">Reference proteome</keyword>
<dbReference type="PROSITE" id="PS51257">
    <property type="entry name" value="PROKAR_LIPOPROTEIN"/>
    <property type="match status" value="1"/>
</dbReference>
<evidence type="ECO:0000256" key="1">
    <source>
        <dbReference type="SAM" id="MobiDB-lite"/>
    </source>
</evidence>
<evidence type="ECO:0000256" key="2">
    <source>
        <dbReference type="SAM" id="SignalP"/>
    </source>
</evidence>
<reference evidence="4 5" key="1">
    <citation type="submission" date="2021-06" db="EMBL/GenBank/DDBJ databases">
        <title>Sphingomonas sp. XMGL2, whole genome shotgun sequencing project.</title>
        <authorList>
            <person name="Zhao G."/>
            <person name="Shen L."/>
        </authorList>
    </citation>
    <scope>NUCLEOTIDE SEQUENCE [LARGE SCALE GENOMIC DNA]</scope>
    <source>
        <strain evidence="4 5">XMGL2</strain>
    </source>
</reference>
<dbReference type="Proteomes" id="UP000776276">
    <property type="component" value="Unassembled WGS sequence"/>
</dbReference>
<evidence type="ECO:0000313" key="5">
    <source>
        <dbReference type="Proteomes" id="UP000776276"/>
    </source>
</evidence>
<feature type="chain" id="PRO_5046268180" evidence="2">
    <location>
        <begin position="21"/>
        <end position="274"/>
    </location>
</feature>
<feature type="domain" description="Deacetylase PdaC" evidence="3">
    <location>
        <begin position="59"/>
        <end position="149"/>
    </location>
</feature>
<feature type="signal peptide" evidence="2">
    <location>
        <begin position="1"/>
        <end position="20"/>
    </location>
</feature>
<organism evidence="4 5">
    <name type="scientific">Sphingomonas quercus</name>
    <dbReference type="NCBI Taxonomy" id="2842451"/>
    <lineage>
        <taxon>Bacteria</taxon>
        <taxon>Pseudomonadati</taxon>
        <taxon>Pseudomonadota</taxon>
        <taxon>Alphaproteobacteria</taxon>
        <taxon>Sphingomonadales</taxon>
        <taxon>Sphingomonadaceae</taxon>
        <taxon>Sphingomonas</taxon>
    </lineage>
</organism>
<feature type="compositionally biased region" description="Low complexity" evidence="1">
    <location>
        <begin position="29"/>
        <end position="46"/>
    </location>
</feature>
<dbReference type="EMBL" id="JAHKRT010000001">
    <property type="protein sequence ID" value="MBU3076539.1"/>
    <property type="molecule type" value="Genomic_DNA"/>
</dbReference>
<accession>A0ABS6BGZ1</accession>